<comment type="function">
    <text evidence="1 7">Peptide chain release factor 1 directs the termination of translation in response to the peptide chain termination codons UAG and UAA.</text>
</comment>
<dbReference type="FunFam" id="3.30.160.20:FF:000004">
    <property type="entry name" value="Peptide chain release factor 1"/>
    <property type="match status" value="1"/>
</dbReference>
<dbReference type="Proteomes" id="UP000075391">
    <property type="component" value="Unassembled WGS sequence"/>
</dbReference>
<evidence type="ECO:0000256" key="8">
    <source>
        <dbReference type="NCBIfam" id="TIGR00019"/>
    </source>
</evidence>
<evidence type="ECO:0000256" key="2">
    <source>
        <dbReference type="ARBA" id="ARBA00004496"/>
    </source>
</evidence>
<comment type="PTM">
    <text evidence="7">Methylated by PrmC. Methylation increases the termination efficiency of RF1.</text>
</comment>
<dbReference type="HAMAP" id="MF_00093">
    <property type="entry name" value="Rel_fac_1"/>
    <property type="match status" value="1"/>
</dbReference>
<dbReference type="InterPro" id="IPR005139">
    <property type="entry name" value="PCRF"/>
</dbReference>
<accession>A0A150WCQ7</accession>
<comment type="caution">
    <text evidence="11">The sequence shown here is derived from an EMBL/GenBank/DDBJ whole genome shotgun (WGS) entry which is preliminary data.</text>
</comment>
<gene>
    <name evidence="7" type="primary">prfA</name>
    <name evidence="11" type="ORF">AZI85_12315</name>
    <name evidence="12" type="ORF">AZI87_07360</name>
</gene>
<evidence type="ECO:0000313" key="11">
    <source>
        <dbReference type="EMBL" id="KYG60766.1"/>
    </source>
</evidence>
<evidence type="ECO:0000313" key="13">
    <source>
        <dbReference type="Proteomes" id="UP000075391"/>
    </source>
</evidence>
<dbReference type="AlphaFoldDB" id="A0A150WCQ7"/>
<name>A0A150WCQ7_BDEBC</name>
<dbReference type="EMBL" id="LUKD01000001">
    <property type="protein sequence ID" value="KYG69035.1"/>
    <property type="molecule type" value="Genomic_DNA"/>
</dbReference>
<keyword evidence="5 7" id="KW-0963">Cytoplasm</keyword>
<feature type="domain" description="Prokaryotic-type class I peptide chain release factors" evidence="10">
    <location>
        <begin position="226"/>
        <end position="242"/>
    </location>
</feature>
<dbReference type="EMBL" id="LUKF01000019">
    <property type="protein sequence ID" value="KYG60766.1"/>
    <property type="molecule type" value="Genomic_DNA"/>
</dbReference>
<keyword evidence="9" id="KW-0175">Coiled coil</keyword>
<comment type="subcellular location">
    <subcellularLocation>
        <location evidence="2 7">Cytoplasm</location>
    </subcellularLocation>
</comment>
<dbReference type="RefSeq" id="WP_063205868.1">
    <property type="nucleotide sequence ID" value="NZ_CP168967.1"/>
</dbReference>
<dbReference type="OrthoDB" id="5289379at2"/>
<proteinExistence type="inferred from homology"/>
<feature type="coiled-coil region" evidence="9">
    <location>
        <begin position="48"/>
        <end position="94"/>
    </location>
</feature>
<keyword evidence="6 7" id="KW-0648">Protein biosynthesis</keyword>
<dbReference type="Gene3D" id="6.10.140.1950">
    <property type="match status" value="1"/>
</dbReference>
<evidence type="ECO:0000259" key="10">
    <source>
        <dbReference type="PROSITE" id="PS00745"/>
    </source>
</evidence>
<dbReference type="PROSITE" id="PS00745">
    <property type="entry name" value="RF_PROK_I"/>
    <property type="match status" value="1"/>
</dbReference>
<dbReference type="FunFam" id="3.30.70.1660:FF:000004">
    <property type="entry name" value="Peptide chain release factor 1"/>
    <property type="match status" value="1"/>
</dbReference>
<dbReference type="InterPro" id="IPR045853">
    <property type="entry name" value="Pep_chain_release_fac_I_sf"/>
</dbReference>
<dbReference type="InterPro" id="IPR004373">
    <property type="entry name" value="RF-1"/>
</dbReference>
<evidence type="ECO:0000256" key="9">
    <source>
        <dbReference type="SAM" id="Coils"/>
    </source>
</evidence>
<dbReference type="Pfam" id="PF00472">
    <property type="entry name" value="RF-1"/>
    <property type="match status" value="1"/>
</dbReference>
<dbReference type="NCBIfam" id="NF001859">
    <property type="entry name" value="PRK00591.1"/>
    <property type="match status" value="1"/>
</dbReference>
<dbReference type="InterPro" id="IPR000352">
    <property type="entry name" value="Pep_chain_release_fac_I"/>
</dbReference>
<evidence type="ECO:0000256" key="7">
    <source>
        <dbReference type="HAMAP-Rule" id="MF_00093"/>
    </source>
</evidence>
<evidence type="ECO:0000313" key="12">
    <source>
        <dbReference type="EMBL" id="KYG69035.1"/>
    </source>
</evidence>
<dbReference type="GO" id="GO:0005829">
    <property type="term" value="C:cytosol"/>
    <property type="evidence" value="ECO:0007669"/>
    <property type="project" value="UniProtKB-ARBA"/>
</dbReference>
<evidence type="ECO:0000256" key="5">
    <source>
        <dbReference type="ARBA" id="ARBA00022490"/>
    </source>
</evidence>
<evidence type="ECO:0000256" key="3">
    <source>
        <dbReference type="ARBA" id="ARBA00010835"/>
    </source>
</evidence>
<dbReference type="Gene3D" id="3.30.70.1660">
    <property type="match status" value="1"/>
</dbReference>
<organism evidence="11 13">
    <name type="scientific">Bdellovibrio bacteriovorus</name>
    <dbReference type="NCBI Taxonomy" id="959"/>
    <lineage>
        <taxon>Bacteria</taxon>
        <taxon>Pseudomonadati</taxon>
        <taxon>Bdellovibrionota</taxon>
        <taxon>Bdellovibrionia</taxon>
        <taxon>Bdellovibrionales</taxon>
        <taxon>Pseudobdellovibrionaceae</taxon>
        <taxon>Bdellovibrio</taxon>
    </lineage>
</organism>
<evidence type="ECO:0000313" key="14">
    <source>
        <dbReference type="Proteomes" id="UP000075799"/>
    </source>
</evidence>
<dbReference type="GO" id="GO:0016149">
    <property type="term" value="F:translation release factor activity, codon specific"/>
    <property type="evidence" value="ECO:0007669"/>
    <property type="project" value="UniProtKB-UniRule"/>
</dbReference>
<dbReference type="SMART" id="SM00937">
    <property type="entry name" value="PCRF"/>
    <property type="match status" value="1"/>
</dbReference>
<dbReference type="FunFam" id="3.30.70.1660:FF:000002">
    <property type="entry name" value="Peptide chain release factor 1"/>
    <property type="match status" value="1"/>
</dbReference>
<feature type="modified residue" description="N5-methylglutamine" evidence="7">
    <location>
        <position position="233"/>
    </location>
</feature>
<keyword evidence="4 7" id="KW-0488">Methylation</keyword>
<dbReference type="NCBIfam" id="TIGR00019">
    <property type="entry name" value="prfA"/>
    <property type="match status" value="1"/>
</dbReference>
<dbReference type="PANTHER" id="PTHR43804">
    <property type="entry name" value="LD18447P"/>
    <property type="match status" value="1"/>
</dbReference>
<evidence type="ECO:0000256" key="6">
    <source>
        <dbReference type="ARBA" id="ARBA00022917"/>
    </source>
</evidence>
<dbReference type="Proteomes" id="UP000075799">
    <property type="component" value="Unassembled WGS sequence"/>
</dbReference>
<dbReference type="Pfam" id="PF03462">
    <property type="entry name" value="PCRF"/>
    <property type="match status" value="1"/>
</dbReference>
<protein>
    <recommendedName>
        <fullName evidence="7 8">Peptide chain release factor 1</fullName>
        <shortName evidence="7">RF-1</shortName>
    </recommendedName>
</protein>
<reference evidence="13 14" key="1">
    <citation type="submission" date="2016-03" db="EMBL/GenBank/DDBJ databases">
        <authorList>
            <person name="Ploux O."/>
        </authorList>
    </citation>
    <scope>NUCLEOTIDE SEQUENCE [LARGE SCALE GENOMIC DNA]</scope>
    <source>
        <strain evidence="11 13">BER2</strain>
        <strain evidence="12 14">EC13</strain>
    </source>
</reference>
<dbReference type="SUPFAM" id="SSF75620">
    <property type="entry name" value="Release factor"/>
    <property type="match status" value="1"/>
</dbReference>
<sequence length="358" mass="40367">MFSKLNEVESRYEEVNMALQRPDIASNQTQYRALMKELGNLEKIVLVYRDFKKKTENLKASKELLTAEQDAEMREMIREEVKELEAALPELEHQLKILLIPKDPNDDKNIILEIRAGAGGDEAALFADELFRGYAHYASTQGWKVEMLSYSEGNAGGAKEIIASITGESVFSKLKYESGVHRVQRVPKTEAAGRIHTSTVTVAVIPEVEVNEIKIPMTDVRIETMRSQGAGGQSVNRTESAVRIVHLPTGIDVKCQEGKSQSSNRERAFQILYAKLQQIEDEKARKEASDTRLEQIGTGDRSERIRTYNFPQTRITDHRIGLTIHQLDQVMNGSFEYLIDPLVANFQAEALKKQTSAQ</sequence>
<evidence type="ECO:0000256" key="1">
    <source>
        <dbReference type="ARBA" id="ARBA00002986"/>
    </source>
</evidence>
<comment type="similarity">
    <text evidence="3 7">Belongs to the prokaryotic/mitochondrial release factor family.</text>
</comment>
<dbReference type="InterPro" id="IPR050057">
    <property type="entry name" value="Prokaryotic/Mito_RF"/>
</dbReference>
<dbReference type="PANTHER" id="PTHR43804:SF7">
    <property type="entry name" value="LD18447P"/>
    <property type="match status" value="1"/>
</dbReference>
<evidence type="ECO:0000256" key="4">
    <source>
        <dbReference type="ARBA" id="ARBA00022481"/>
    </source>
</evidence>
<dbReference type="Gene3D" id="3.30.160.20">
    <property type="match status" value="1"/>
</dbReference>